<evidence type="ECO:0000256" key="4">
    <source>
        <dbReference type="ARBA" id="ARBA00022490"/>
    </source>
</evidence>
<comment type="domain">
    <text evidence="9">The C-terminal domain binds 2 Fe-S clusters but is otherwise mostly in an intrinsically disordered conformation.</text>
</comment>
<evidence type="ECO:0000256" key="8">
    <source>
        <dbReference type="ARBA" id="ARBA00023128"/>
    </source>
</evidence>
<feature type="domain" description="Anamorsin C-terminal" evidence="10">
    <location>
        <begin position="186"/>
        <end position="218"/>
    </location>
</feature>
<feature type="short sequence motif" description="Cx2C motif 2" evidence="9">
    <location>
        <begin position="236"/>
        <end position="239"/>
    </location>
</feature>
<comment type="subunit">
    <text evidence="9">Monomer.</text>
</comment>
<dbReference type="GO" id="GO:0009055">
    <property type="term" value="F:electron transfer activity"/>
    <property type="evidence" value="ECO:0007669"/>
    <property type="project" value="UniProtKB-UniRule"/>
</dbReference>
<keyword evidence="13" id="KW-1185">Reference proteome</keyword>
<feature type="binding site" evidence="9">
    <location>
        <position position="225"/>
    </location>
    <ligand>
        <name>[4Fe-4S] cluster</name>
        <dbReference type="ChEBI" id="CHEBI:49883"/>
    </ligand>
</feature>
<evidence type="ECO:0000256" key="7">
    <source>
        <dbReference type="ARBA" id="ARBA00023014"/>
    </source>
</evidence>
<dbReference type="FunCoup" id="A0A1Y1NGL6">
    <property type="interactions" value="2131"/>
</dbReference>
<keyword evidence="5 9" id="KW-0479">Metal-binding</keyword>
<dbReference type="EMBL" id="VVIM01000007">
    <property type="protein sequence ID" value="KAB0796338.1"/>
    <property type="molecule type" value="Genomic_DNA"/>
</dbReference>
<name>A0A1Y1NGL6_PHOPY</name>
<accession>A0A1Y1NGL6</accession>
<dbReference type="InterPro" id="IPR046408">
    <property type="entry name" value="CIAPIN1"/>
</dbReference>
<evidence type="ECO:0000313" key="11">
    <source>
        <dbReference type="EMBL" id="JAV97044.1"/>
    </source>
</evidence>
<dbReference type="InterPro" id="IPR007785">
    <property type="entry name" value="Anamorsin"/>
</dbReference>
<dbReference type="GO" id="GO:0051539">
    <property type="term" value="F:4 iron, 4 sulfur cluster binding"/>
    <property type="evidence" value="ECO:0007669"/>
    <property type="project" value="UniProtKB-KW"/>
</dbReference>
<protein>
    <recommendedName>
        <fullName evidence="9">Anamorsin homolog</fullName>
    </recommendedName>
    <alternativeName>
        <fullName evidence="9">Fe-S cluster assembly protein DRE2 homolog</fullName>
    </alternativeName>
</protein>
<comment type="function">
    <text evidence="9">Component of the cytosolic iron-sulfur (Fe-S) protein assembly (CIA) machinery. Required for the maturation of extramitochondrial Fe-S proteins. Part of an electron transfer chain functioning in an early step of cytosolic Fe-S biogenesis, facilitating the de novo assembly of a [4Fe-4S] cluster on the cytosolic Fe-S scaffold complex. Electrons are transferred from NADPH via a FAD- and FMN-containing diflavin oxidoreductase. Together with the diflavin oxidoreductase, also required for the assembly of the diferric tyrosyl radical cofactor of ribonucleotide reductase (RNR), probably by providing electrons for reduction during radical cofactor maturation in the catalytic small subunit.</text>
</comment>
<dbReference type="EMBL" id="GEZM01002947">
    <property type="protein sequence ID" value="JAV97044.1"/>
    <property type="molecule type" value="Transcribed_RNA"/>
</dbReference>
<dbReference type="AlphaFoldDB" id="A0A1Y1NGL6"/>
<organism evidence="11">
    <name type="scientific">Photinus pyralis</name>
    <name type="common">Common eastern firefly</name>
    <name type="synonym">Lampyris pyralis</name>
    <dbReference type="NCBI Taxonomy" id="7054"/>
    <lineage>
        <taxon>Eukaryota</taxon>
        <taxon>Metazoa</taxon>
        <taxon>Ecdysozoa</taxon>
        <taxon>Arthropoda</taxon>
        <taxon>Hexapoda</taxon>
        <taxon>Insecta</taxon>
        <taxon>Pterygota</taxon>
        <taxon>Neoptera</taxon>
        <taxon>Endopterygota</taxon>
        <taxon>Coleoptera</taxon>
        <taxon>Polyphaga</taxon>
        <taxon>Elateriformia</taxon>
        <taxon>Elateroidea</taxon>
        <taxon>Lampyridae</taxon>
        <taxon>Lampyrinae</taxon>
        <taxon>Photinus</taxon>
    </lineage>
</organism>
<feature type="binding site" evidence="9">
    <location>
        <position position="186"/>
    </location>
    <ligand>
        <name>[2Fe-2S] cluster</name>
        <dbReference type="ChEBI" id="CHEBI:190135"/>
    </ligand>
</feature>
<evidence type="ECO:0000256" key="3">
    <source>
        <dbReference type="ARBA" id="ARBA00022485"/>
    </source>
</evidence>
<feature type="binding site" evidence="9">
    <location>
        <position position="228"/>
    </location>
    <ligand>
        <name>[4Fe-4S] cluster</name>
        <dbReference type="ChEBI" id="CHEBI:49883"/>
    </ligand>
</feature>
<keyword evidence="7 9" id="KW-0411">Iron-sulfur</keyword>
<sequence length="264" mass="29256">MVIGGSSKLLFCKFICHSDLYRMDLISKDKSVLAVFTEEEDVRRLRAQLKNFHNVTLKSYGEIGKDPSMFHAVITSRLPYTEQILKEIYNKLRPGAPFVILQQNIPEIDFLLKTNGFINVQIGQNAISSFKPSYEVGSSRKLNLKPATPAVWKLDLNDDDDELIDQDDLLDADDFKKPDESSLKVCGTTGKRKACKDCSCGLAEELDDEASAKKTVNSAEAKSSCGSCYLGDAFRCASCPYLGMPAFKPGEKVELSSVFLKADV</sequence>
<dbReference type="OrthoDB" id="311633at2759"/>
<dbReference type="GO" id="GO:0046872">
    <property type="term" value="F:metal ion binding"/>
    <property type="evidence" value="ECO:0007669"/>
    <property type="project" value="UniProtKB-KW"/>
</dbReference>
<comment type="similarity">
    <text evidence="2 9">Belongs to the anamorsin family.</text>
</comment>
<dbReference type="PANTHER" id="PTHR13273:SF14">
    <property type="entry name" value="ANAMORSIN"/>
    <property type="match status" value="1"/>
</dbReference>
<evidence type="ECO:0000256" key="9">
    <source>
        <dbReference type="HAMAP-Rule" id="MF_03115"/>
    </source>
</evidence>
<comment type="caution">
    <text evidence="9">Lacks conserved residue(s) required for the propagation of feature annotation.</text>
</comment>
<feature type="binding site" evidence="9">
    <location>
        <position position="195"/>
    </location>
    <ligand>
        <name>[2Fe-2S] cluster</name>
        <dbReference type="ChEBI" id="CHEBI:190135"/>
    </ligand>
</feature>
<evidence type="ECO:0000256" key="2">
    <source>
        <dbReference type="ARBA" id="ARBA00008169"/>
    </source>
</evidence>
<proteinExistence type="inferred from homology"/>
<evidence type="ECO:0000259" key="10">
    <source>
        <dbReference type="Pfam" id="PF05093"/>
    </source>
</evidence>
<feature type="binding site" evidence="9">
    <location>
        <position position="198"/>
    </location>
    <ligand>
        <name>[2Fe-2S] cluster</name>
        <dbReference type="ChEBI" id="CHEBI:190135"/>
    </ligand>
</feature>
<dbReference type="Pfam" id="PF05093">
    <property type="entry name" value="CIAPIN1"/>
    <property type="match status" value="2"/>
</dbReference>
<feature type="binding site" evidence="9">
    <location>
        <position position="236"/>
    </location>
    <ligand>
        <name>[4Fe-4S] cluster</name>
        <dbReference type="ChEBI" id="CHEBI:49883"/>
    </ligand>
</feature>
<feature type="binding site" evidence="9">
    <location>
        <position position="200"/>
    </location>
    <ligand>
        <name>[2Fe-2S] cluster</name>
        <dbReference type="ChEBI" id="CHEBI:190135"/>
    </ligand>
</feature>
<keyword evidence="9" id="KW-0001">2Fe-2S</keyword>
<feature type="binding site" evidence="9">
    <location>
        <position position="239"/>
    </location>
    <ligand>
        <name>[4Fe-4S] cluster</name>
        <dbReference type="ChEBI" id="CHEBI:49883"/>
    </ligand>
</feature>
<comment type="subcellular location">
    <subcellularLocation>
        <location evidence="9">Cytoplasm</location>
    </subcellularLocation>
    <subcellularLocation>
        <location evidence="9">Mitochondrion intermembrane space</location>
    </subcellularLocation>
</comment>
<feature type="domain" description="Anamorsin C-terminal" evidence="10">
    <location>
        <begin position="219"/>
        <end position="255"/>
    </location>
</feature>
<gene>
    <name evidence="12" type="ORF">PPYR_10399</name>
</gene>
<dbReference type="GO" id="GO:0051537">
    <property type="term" value="F:2 iron, 2 sulfur cluster binding"/>
    <property type="evidence" value="ECO:0007669"/>
    <property type="project" value="UniProtKB-UniRule"/>
</dbReference>
<keyword evidence="3 9" id="KW-0004">4Fe-4S</keyword>
<keyword evidence="8 9" id="KW-0496">Mitochondrion</keyword>
<feature type="region of interest" description="Fe-S binding site B" evidence="9">
    <location>
        <begin position="225"/>
        <end position="239"/>
    </location>
</feature>
<comment type="domain">
    <text evidence="9">The twin Cx2C motifs are involved in the recognition by the mitochondrial MIA40-ERV1 disulfide relay system. The formation of 2 disulfide bonds in the Cx2C motifs through dithiol/disulfide exchange reactions effectively traps the protein in the mitochondrial intermembrane space.</text>
</comment>
<evidence type="ECO:0000256" key="5">
    <source>
        <dbReference type="ARBA" id="ARBA00022723"/>
    </source>
</evidence>
<dbReference type="Proteomes" id="UP000327044">
    <property type="component" value="Unassembled WGS sequence"/>
</dbReference>
<reference evidence="11" key="1">
    <citation type="journal article" date="2016" name="Sci. Rep.">
        <title>Molecular characterization of firefly nuptial gifts: a multi-omics approach sheds light on postcopulatory sexual selection.</title>
        <authorList>
            <person name="Al-Wathiqui N."/>
            <person name="Fallon T.R."/>
            <person name="South A."/>
            <person name="Weng J.K."/>
            <person name="Lewis S.M."/>
        </authorList>
    </citation>
    <scope>NUCLEOTIDE SEQUENCE</scope>
</reference>
<feature type="short sequence motif" description="Cx2C motif 1" evidence="9">
    <location>
        <begin position="225"/>
        <end position="228"/>
    </location>
</feature>
<evidence type="ECO:0000256" key="6">
    <source>
        <dbReference type="ARBA" id="ARBA00023004"/>
    </source>
</evidence>
<comment type="cofactor">
    <cofactor evidence="9">
        <name>[2Fe-2S] cluster</name>
        <dbReference type="ChEBI" id="CHEBI:190135"/>
    </cofactor>
</comment>
<reference evidence="12" key="3">
    <citation type="submission" date="2019-08" db="EMBL/GenBank/DDBJ databases">
        <authorList>
            <consortium name="Photinus pyralis genome working group"/>
            <person name="Fallon T.R."/>
            <person name="Sander Lower S.E."/>
            <person name="Weng J.-K."/>
        </authorList>
    </citation>
    <scope>NUCLEOTIDE SEQUENCE</scope>
    <source>
        <strain evidence="12">1611_PpyrPB1</strain>
        <tissue evidence="12">Whole body</tissue>
    </source>
</reference>
<dbReference type="GO" id="GO:0005758">
    <property type="term" value="C:mitochondrial intermembrane space"/>
    <property type="evidence" value="ECO:0007669"/>
    <property type="project" value="UniProtKB-SubCell"/>
</dbReference>
<comment type="cofactor">
    <cofactor evidence="1 9">
        <name>[4Fe-4S] cluster</name>
        <dbReference type="ChEBI" id="CHEBI:49883"/>
    </cofactor>
</comment>
<dbReference type="HAMAP" id="MF_03115">
    <property type="entry name" value="Anamorsin"/>
    <property type="match status" value="1"/>
</dbReference>
<evidence type="ECO:0000313" key="13">
    <source>
        <dbReference type="Proteomes" id="UP000327044"/>
    </source>
</evidence>
<keyword evidence="6 9" id="KW-0408">Iron</keyword>
<dbReference type="InParanoid" id="A0A1Y1NGL6"/>
<dbReference type="GO" id="GO:0016226">
    <property type="term" value="P:iron-sulfur cluster assembly"/>
    <property type="evidence" value="ECO:0007669"/>
    <property type="project" value="UniProtKB-UniRule"/>
</dbReference>
<dbReference type="PANTHER" id="PTHR13273">
    <property type="entry name" value="ANAMORSIN"/>
    <property type="match status" value="1"/>
</dbReference>
<reference evidence="12 13" key="2">
    <citation type="journal article" date="2018" name="Elife">
        <title>Firefly genomes illuminate parallel origins of bioluminescence in beetles.</title>
        <authorList>
            <person name="Fallon T.R."/>
            <person name="Lower S.E."/>
            <person name="Chang C.H."/>
            <person name="Bessho-Uehara M."/>
            <person name="Martin G.J."/>
            <person name="Bewick A.J."/>
            <person name="Behringer M."/>
            <person name="Debat H.J."/>
            <person name="Wong I."/>
            <person name="Day J.C."/>
            <person name="Suvorov A."/>
            <person name="Silva C.J."/>
            <person name="Stanger-Hall K.F."/>
            <person name="Hall D.W."/>
            <person name="Schmitz R.J."/>
            <person name="Nelson D.R."/>
            <person name="Lewis S.M."/>
            <person name="Shigenobu S."/>
            <person name="Bybee S.M."/>
            <person name="Larracuente A.M."/>
            <person name="Oba Y."/>
            <person name="Weng J.K."/>
        </authorList>
    </citation>
    <scope>NUCLEOTIDE SEQUENCE [LARGE SCALE GENOMIC DNA]</scope>
    <source>
        <strain evidence="12">1611_PpyrPB1</strain>
        <tissue evidence="12">Whole body</tissue>
    </source>
</reference>
<evidence type="ECO:0000256" key="1">
    <source>
        <dbReference type="ARBA" id="ARBA00001966"/>
    </source>
</evidence>
<keyword evidence="4 9" id="KW-0963">Cytoplasm</keyword>
<comment type="domain">
    <text evidence="9">The N-terminal domain has structural similarity with S-adenosyl-L-methionine-dependent methyltransferases, but does not bind S-adenosyl-L-methionine. It is required for correct assembly of the 2 Fe-S clusters.</text>
</comment>
<evidence type="ECO:0000313" key="12">
    <source>
        <dbReference type="EMBL" id="KAB0796338.1"/>
    </source>
</evidence>